<dbReference type="AlphaFoldDB" id="E3K9D9"/>
<reference key="1">
    <citation type="submission" date="2007-01" db="EMBL/GenBank/DDBJ databases">
        <title>The Genome Sequence of Puccinia graminis f. sp. tritici Strain CRL 75-36-700-3.</title>
        <authorList>
            <consortium name="The Broad Institute Genome Sequencing Platform"/>
            <person name="Birren B."/>
            <person name="Lander E."/>
            <person name="Galagan J."/>
            <person name="Nusbaum C."/>
            <person name="Devon K."/>
            <person name="Cuomo C."/>
            <person name="Jaffe D."/>
            <person name="Butler J."/>
            <person name="Alvarez P."/>
            <person name="Gnerre S."/>
            <person name="Grabherr M."/>
            <person name="Mauceli E."/>
            <person name="Brockman W."/>
            <person name="Young S."/>
            <person name="LaButti K."/>
            <person name="Sykes S."/>
            <person name="DeCaprio D."/>
            <person name="Crawford M."/>
            <person name="Koehrsen M."/>
            <person name="Engels R."/>
            <person name="Montgomery P."/>
            <person name="Pearson M."/>
            <person name="Howarth C."/>
            <person name="Larson L."/>
            <person name="White J."/>
            <person name="Zeng Q."/>
            <person name="Kodira C."/>
            <person name="Yandava C."/>
            <person name="Alvarado L."/>
            <person name="O'Leary S."/>
            <person name="Szabo L."/>
            <person name="Dean R."/>
            <person name="Schein J."/>
        </authorList>
    </citation>
    <scope>NUCLEOTIDE SEQUENCE</scope>
    <source>
        <strain>CRL 75-36-700-3</strain>
    </source>
</reference>
<proteinExistence type="predicted"/>
<dbReference type="InParanoid" id="E3K9D9"/>
<dbReference type="GeneID" id="10539902"/>
<dbReference type="EMBL" id="DS178277">
    <property type="protein sequence ID" value="EFP80878.1"/>
    <property type="molecule type" value="Genomic_DNA"/>
</dbReference>
<evidence type="ECO:0000313" key="1">
    <source>
        <dbReference type="EMBL" id="EFP80878.1"/>
    </source>
</evidence>
<accession>E3K9D9</accession>
<organism evidence="1 2">
    <name type="scientific">Puccinia graminis f. sp. tritici (strain CRL 75-36-700-3 / race SCCL)</name>
    <name type="common">Black stem rust fungus</name>
    <dbReference type="NCBI Taxonomy" id="418459"/>
    <lineage>
        <taxon>Eukaryota</taxon>
        <taxon>Fungi</taxon>
        <taxon>Dikarya</taxon>
        <taxon>Basidiomycota</taxon>
        <taxon>Pucciniomycotina</taxon>
        <taxon>Pucciniomycetes</taxon>
        <taxon>Pucciniales</taxon>
        <taxon>Pucciniaceae</taxon>
        <taxon>Puccinia</taxon>
    </lineage>
</organism>
<evidence type="ECO:0000313" key="2">
    <source>
        <dbReference type="Proteomes" id="UP000008783"/>
    </source>
</evidence>
<dbReference type="RefSeq" id="XP_003325297.1">
    <property type="nucleotide sequence ID" value="XM_003325249.1"/>
</dbReference>
<sequence length="106" mass="11728">MPAQSEVAPYLHLLSNFAFPLHVVLLKDDRVIHLAKLKGSTGCLSSPVLDGRKWRGGTKLVTTTSLLWGPGFPVLVREQLTDILHDSQEAQDLTRDPGSRVADWIK</sequence>
<keyword evidence="2" id="KW-1185">Reference proteome</keyword>
<dbReference type="VEuPathDB" id="FungiDB:PGTG_07130"/>
<protein>
    <submittedName>
        <fullName evidence="1">Uncharacterized protein</fullName>
    </submittedName>
</protein>
<name>E3K9D9_PUCGT</name>
<reference evidence="2" key="2">
    <citation type="journal article" date="2011" name="Proc. Natl. Acad. Sci. U.S.A.">
        <title>Obligate biotrophy features unraveled by the genomic analysis of rust fungi.</title>
        <authorList>
            <person name="Duplessis S."/>
            <person name="Cuomo C.A."/>
            <person name="Lin Y.-C."/>
            <person name="Aerts A."/>
            <person name="Tisserant E."/>
            <person name="Veneault-Fourrey C."/>
            <person name="Joly D.L."/>
            <person name="Hacquard S."/>
            <person name="Amselem J."/>
            <person name="Cantarel B.L."/>
            <person name="Chiu R."/>
            <person name="Coutinho P.M."/>
            <person name="Feau N."/>
            <person name="Field M."/>
            <person name="Frey P."/>
            <person name="Gelhaye E."/>
            <person name="Goldberg J."/>
            <person name="Grabherr M.G."/>
            <person name="Kodira C.D."/>
            <person name="Kohler A."/>
            <person name="Kuees U."/>
            <person name="Lindquist E.A."/>
            <person name="Lucas S.M."/>
            <person name="Mago R."/>
            <person name="Mauceli E."/>
            <person name="Morin E."/>
            <person name="Murat C."/>
            <person name="Pangilinan J.L."/>
            <person name="Park R."/>
            <person name="Pearson M."/>
            <person name="Quesneville H."/>
            <person name="Rouhier N."/>
            <person name="Sakthikumar S."/>
            <person name="Salamov A.A."/>
            <person name="Schmutz J."/>
            <person name="Selles B."/>
            <person name="Shapiro H."/>
            <person name="Tanguay P."/>
            <person name="Tuskan G.A."/>
            <person name="Henrissat B."/>
            <person name="Van de Peer Y."/>
            <person name="Rouze P."/>
            <person name="Ellis J.G."/>
            <person name="Dodds P.N."/>
            <person name="Schein J.E."/>
            <person name="Zhong S."/>
            <person name="Hamelin R.C."/>
            <person name="Grigoriev I.V."/>
            <person name="Szabo L.J."/>
            <person name="Martin F."/>
        </authorList>
    </citation>
    <scope>NUCLEOTIDE SEQUENCE [LARGE SCALE GENOMIC DNA]</scope>
    <source>
        <strain evidence="2">CRL 75-36-700-3 / race SCCL</strain>
    </source>
</reference>
<dbReference type="Proteomes" id="UP000008783">
    <property type="component" value="Unassembled WGS sequence"/>
</dbReference>
<gene>
    <name evidence="1" type="ORF">PGTG_07130</name>
</gene>
<dbReference type="HOGENOM" id="CLU_2224497_0_0_1"/>
<dbReference type="KEGG" id="pgr:PGTG_07130"/>